<dbReference type="EMBL" id="CAJJDM010000161">
    <property type="protein sequence ID" value="CAD8113698.1"/>
    <property type="molecule type" value="Genomic_DNA"/>
</dbReference>
<proteinExistence type="predicted"/>
<dbReference type="Proteomes" id="UP000688137">
    <property type="component" value="Unassembled WGS sequence"/>
</dbReference>
<dbReference type="InterPro" id="IPR042425">
    <property type="entry name" value="APCDD1"/>
</dbReference>
<dbReference type="PANTHER" id="PTHR31021">
    <property type="entry name" value="ADENOMATOSIS POLYPOSIS COLI DOWN-REGULATED 1"/>
    <property type="match status" value="1"/>
</dbReference>
<dbReference type="GO" id="GO:0005886">
    <property type="term" value="C:plasma membrane"/>
    <property type="evidence" value="ECO:0007669"/>
    <property type="project" value="InterPro"/>
</dbReference>
<sequence>MFTITYLTKKLIIMTLVIKLVTSQTLDEIKAQIINDWKSIALELVPNYQGGTAYPEYQRRQWNFTSDSGFSTLIENFEDKSGSNRKISIQGQGEITFQGASDVISGAYLCQFNFSKSAIITLHTDESVTAFNGAQQGQDGITWVKDKPQDVTKLAVPALGKQSNQFFLAYDLIYIRDDYLYMGEVDVFGNEATLDNPPKGLCAPLIPFSDDETPLTLDELKESILGGVWQSLTKEVRPSKNNQGQLITTFQTRKLTFLSESNYSLVLTSFPGPGQTSPLLEMEVIGPFVWEEDASQVVAGAYFAKFSMSQLYITPMNDEMAANLNQGLPEGIEPFKNGQKANLTGKEFPALGMTNDSPDYESDMVYQRQNRLYLQARPVDGGMLYPKERRTYSLQRDLIDPERSSFNAFLLLNLIVILML</sequence>
<evidence type="ECO:0000256" key="1">
    <source>
        <dbReference type="SAM" id="SignalP"/>
    </source>
</evidence>
<evidence type="ECO:0000313" key="3">
    <source>
        <dbReference type="Proteomes" id="UP000688137"/>
    </source>
</evidence>
<evidence type="ECO:0000313" key="2">
    <source>
        <dbReference type="EMBL" id="CAD8113698.1"/>
    </source>
</evidence>
<dbReference type="AlphaFoldDB" id="A0A8S1QDF6"/>
<dbReference type="PANTHER" id="PTHR31021:SF1">
    <property type="entry name" value="CHROMOSOME UNDETERMINED SCAFFOLD_56, WHOLE GENOME SHOTGUN SEQUENCE"/>
    <property type="match status" value="1"/>
</dbReference>
<reference evidence="2" key="1">
    <citation type="submission" date="2021-01" db="EMBL/GenBank/DDBJ databases">
        <authorList>
            <consortium name="Genoscope - CEA"/>
            <person name="William W."/>
        </authorList>
    </citation>
    <scope>NUCLEOTIDE SEQUENCE</scope>
</reference>
<organism evidence="2 3">
    <name type="scientific">Paramecium primaurelia</name>
    <dbReference type="NCBI Taxonomy" id="5886"/>
    <lineage>
        <taxon>Eukaryota</taxon>
        <taxon>Sar</taxon>
        <taxon>Alveolata</taxon>
        <taxon>Ciliophora</taxon>
        <taxon>Intramacronucleata</taxon>
        <taxon>Oligohymenophorea</taxon>
        <taxon>Peniculida</taxon>
        <taxon>Parameciidae</taxon>
        <taxon>Paramecium</taxon>
    </lineage>
</organism>
<accession>A0A8S1QDF6</accession>
<protein>
    <recommendedName>
        <fullName evidence="4">APCDD1 domain-containing protein</fullName>
    </recommendedName>
</protein>
<keyword evidence="1" id="KW-0732">Signal</keyword>
<keyword evidence="3" id="KW-1185">Reference proteome</keyword>
<feature type="chain" id="PRO_5035894520" description="APCDD1 domain-containing protein" evidence="1">
    <location>
        <begin position="24"/>
        <end position="420"/>
    </location>
</feature>
<dbReference type="OMA" id="DYLYMGE"/>
<dbReference type="GO" id="GO:0030178">
    <property type="term" value="P:negative regulation of Wnt signaling pathway"/>
    <property type="evidence" value="ECO:0007669"/>
    <property type="project" value="InterPro"/>
</dbReference>
<dbReference type="GO" id="GO:0017147">
    <property type="term" value="F:Wnt-protein binding"/>
    <property type="evidence" value="ECO:0007669"/>
    <property type="project" value="InterPro"/>
</dbReference>
<name>A0A8S1QDF6_PARPR</name>
<feature type="signal peptide" evidence="1">
    <location>
        <begin position="1"/>
        <end position="23"/>
    </location>
</feature>
<comment type="caution">
    <text evidence="2">The sequence shown here is derived from an EMBL/GenBank/DDBJ whole genome shotgun (WGS) entry which is preliminary data.</text>
</comment>
<gene>
    <name evidence="2" type="ORF">PPRIM_AZ9-3.1.T1560061</name>
</gene>
<evidence type="ECO:0008006" key="4">
    <source>
        <dbReference type="Google" id="ProtNLM"/>
    </source>
</evidence>